<organism evidence="1 2">
    <name type="scientific">Lancefieldella parvula</name>
    <dbReference type="NCBI Taxonomy" id="1382"/>
    <lineage>
        <taxon>Bacteria</taxon>
        <taxon>Bacillati</taxon>
        <taxon>Actinomycetota</taxon>
        <taxon>Coriobacteriia</taxon>
        <taxon>Coriobacteriales</taxon>
        <taxon>Atopobiaceae</taxon>
        <taxon>Lancefieldella</taxon>
    </lineage>
</organism>
<reference evidence="1" key="1">
    <citation type="submission" date="2020-04" db="EMBL/GenBank/DDBJ databases">
        <title>Deep metagenomics examines the oral microbiome during advanced dental caries in children, revealing novel taxa and co-occurrences with host molecules.</title>
        <authorList>
            <person name="Baker J.L."/>
            <person name="Morton J.T."/>
            <person name="Dinis M."/>
            <person name="Alvarez R."/>
            <person name="Tran N.C."/>
            <person name="Knight R."/>
            <person name="Edlund A."/>
        </authorList>
    </citation>
    <scope>NUCLEOTIDE SEQUENCE</scope>
    <source>
        <strain evidence="1">JCVI_3_bin.11</strain>
    </source>
</reference>
<dbReference type="AlphaFoldDB" id="A0A9D5X904"/>
<proteinExistence type="predicted"/>
<sequence>MSDTGVLQKVVGLNSKHDLSDAQFVNFFNRVQEEANKQGKVFFLDCGEGNMAEFDDMLAMDLSGWLVDFSDAKEFESFWSLGSDYVPEKFIKDECEEEWSKDKDGLHINLITF</sequence>
<protein>
    <submittedName>
        <fullName evidence="1">Uncharacterized protein</fullName>
    </submittedName>
</protein>
<dbReference type="Proteomes" id="UP000787322">
    <property type="component" value="Unassembled WGS sequence"/>
</dbReference>
<accession>A0A9D5X904</accession>
<name>A0A9D5X904_9ACTN</name>
<dbReference type="EMBL" id="JABZGU010000135">
    <property type="protein sequence ID" value="MBF4803218.1"/>
    <property type="molecule type" value="Genomic_DNA"/>
</dbReference>
<gene>
    <name evidence="1" type="ORF">HXK24_05315</name>
</gene>
<evidence type="ECO:0000313" key="1">
    <source>
        <dbReference type="EMBL" id="MBF4803218.1"/>
    </source>
</evidence>
<comment type="caution">
    <text evidence="1">The sequence shown here is derived from an EMBL/GenBank/DDBJ whole genome shotgun (WGS) entry which is preliminary data.</text>
</comment>
<evidence type="ECO:0000313" key="2">
    <source>
        <dbReference type="Proteomes" id="UP000787322"/>
    </source>
</evidence>